<dbReference type="EMBL" id="BARV01014036">
    <property type="protein sequence ID" value="GAI28679.1"/>
    <property type="molecule type" value="Genomic_DNA"/>
</dbReference>
<proteinExistence type="predicted"/>
<keyword evidence="1" id="KW-1133">Transmembrane helix</keyword>
<organism evidence="2">
    <name type="scientific">marine sediment metagenome</name>
    <dbReference type="NCBI Taxonomy" id="412755"/>
    <lineage>
        <taxon>unclassified sequences</taxon>
        <taxon>metagenomes</taxon>
        <taxon>ecological metagenomes</taxon>
    </lineage>
</organism>
<feature type="non-terminal residue" evidence="2">
    <location>
        <position position="1"/>
    </location>
</feature>
<feature type="transmembrane region" description="Helical" evidence="1">
    <location>
        <begin position="31"/>
        <end position="48"/>
    </location>
</feature>
<dbReference type="AlphaFoldDB" id="X1PCP6"/>
<dbReference type="InterPro" id="IPR031599">
    <property type="entry name" value="ABC_tran_2"/>
</dbReference>
<evidence type="ECO:0000256" key="1">
    <source>
        <dbReference type="SAM" id="Phobius"/>
    </source>
</evidence>
<name>X1PCP6_9ZZZZ</name>
<keyword evidence="1" id="KW-0472">Membrane</keyword>
<comment type="caution">
    <text evidence="2">The sequence shown here is derived from an EMBL/GenBank/DDBJ whole genome shotgun (WGS) entry which is preliminary data.</text>
</comment>
<protein>
    <submittedName>
        <fullName evidence="2">Uncharacterized protein</fullName>
    </submittedName>
</protein>
<gene>
    <name evidence="2" type="ORF">S06H3_24869</name>
</gene>
<accession>X1PCP6</accession>
<dbReference type="Pfam" id="PF16949">
    <property type="entry name" value="ABC_tran_2"/>
    <property type="match status" value="1"/>
</dbReference>
<keyword evidence="1" id="KW-0812">Transmembrane</keyword>
<sequence length="98" mass="11158">LPFVIAATSMGTILAIVVVMASKHIGMKRMIISGAALFTGFVFLIIKFSQSNQLSIPFTEDFRALNIFINNFRLNAHPYTPNFWLIQSLRSLVLHRYR</sequence>
<reference evidence="2" key="1">
    <citation type="journal article" date="2014" name="Front. Microbiol.">
        <title>High frequency of phylogenetically diverse reductive dehalogenase-homologous genes in deep subseafloor sedimentary metagenomes.</title>
        <authorList>
            <person name="Kawai M."/>
            <person name="Futagami T."/>
            <person name="Toyoda A."/>
            <person name="Takaki Y."/>
            <person name="Nishi S."/>
            <person name="Hori S."/>
            <person name="Arai W."/>
            <person name="Tsubouchi T."/>
            <person name="Morono Y."/>
            <person name="Uchiyama I."/>
            <person name="Ito T."/>
            <person name="Fujiyama A."/>
            <person name="Inagaki F."/>
            <person name="Takami H."/>
        </authorList>
    </citation>
    <scope>NUCLEOTIDE SEQUENCE</scope>
    <source>
        <strain evidence="2">Expedition CK06-06</strain>
    </source>
</reference>
<evidence type="ECO:0000313" key="2">
    <source>
        <dbReference type="EMBL" id="GAI28679.1"/>
    </source>
</evidence>
<feature type="non-terminal residue" evidence="2">
    <location>
        <position position="98"/>
    </location>
</feature>